<name>A0A2M8QCP3_9CHLR</name>
<gene>
    <name evidence="2" type="ORF">CUN48_08100</name>
</gene>
<dbReference type="InterPro" id="IPR007497">
    <property type="entry name" value="SIMPL/DUF541"/>
</dbReference>
<dbReference type="EMBL" id="PGTN01000044">
    <property type="protein sequence ID" value="PJF47550.1"/>
    <property type="molecule type" value="Genomic_DNA"/>
</dbReference>
<feature type="compositionally biased region" description="Polar residues" evidence="1">
    <location>
        <begin position="1"/>
        <end position="14"/>
    </location>
</feature>
<evidence type="ECO:0000256" key="1">
    <source>
        <dbReference type="SAM" id="MobiDB-lite"/>
    </source>
</evidence>
<proteinExistence type="predicted"/>
<dbReference type="Proteomes" id="UP000230790">
    <property type="component" value="Unassembled WGS sequence"/>
</dbReference>
<dbReference type="InterPro" id="IPR052022">
    <property type="entry name" value="26kDa_periplasmic_antigen"/>
</dbReference>
<evidence type="ECO:0000313" key="3">
    <source>
        <dbReference type="Proteomes" id="UP000230790"/>
    </source>
</evidence>
<dbReference type="Pfam" id="PF04402">
    <property type="entry name" value="SIMPL"/>
    <property type="match status" value="1"/>
</dbReference>
<sequence length="294" mass="30664">MKSWRQSATASPAGSNVGRKQPIERRDGNQRLACNVSTGNDDIHSTGGITMIRQLLTPLAAGMLSLVVLAGWPAYTNATLQQNTQPFRRTVTVVGVGRATATPNIAYVTLGVDIINPRLSAALTEANRKAAAIMAALEKAGVAKKDIQTAEFSVFPQQSYDPNGPGAITGYRVINAMRLTVRNLDNAGALLDVATNAGANTIHGLVFTIEDPRGIEEKARKEAMADAKAKAAVLAGEAGAKVRQVLTISEAILSGGPVPVFAAAQSAEGLGKGAPISPGAQDVVIQVQVTYEIE</sequence>
<dbReference type="Gene3D" id="3.30.70.2970">
    <property type="entry name" value="Protein of unknown function (DUF541), domain 2"/>
    <property type="match status" value="1"/>
</dbReference>
<dbReference type="AlphaFoldDB" id="A0A2M8QCP3"/>
<dbReference type="PANTHER" id="PTHR34387">
    <property type="entry name" value="SLR1258 PROTEIN"/>
    <property type="match status" value="1"/>
</dbReference>
<dbReference type="GO" id="GO:0006974">
    <property type="term" value="P:DNA damage response"/>
    <property type="evidence" value="ECO:0007669"/>
    <property type="project" value="TreeGrafter"/>
</dbReference>
<comment type="caution">
    <text evidence="2">The sequence shown here is derived from an EMBL/GenBank/DDBJ whole genome shotgun (WGS) entry which is preliminary data.</text>
</comment>
<dbReference type="PANTHER" id="PTHR34387:SF1">
    <property type="entry name" value="PERIPLASMIC IMMUNOGENIC PROTEIN"/>
    <property type="match status" value="1"/>
</dbReference>
<protein>
    <recommendedName>
        <fullName evidence="4">SIMPL domain-containing protein</fullName>
    </recommendedName>
</protein>
<evidence type="ECO:0000313" key="2">
    <source>
        <dbReference type="EMBL" id="PJF47550.1"/>
    </source>
</evidence>
<dbReference type="Gene3D" id="3.30.110.170">
    <property type="entry name" value="Protein of unknown function (DUF541), domain 1"/>
    <property type="match status" value="1"/>
</dbReference>
<accession>A0A2M8QCP3</accession>
<feature type="region of interest" description="Disordered" evidence="1">
    <location>
        <begin position="1"/>
        <end position="28"/>
    </location>
</feature>
<evidence type="ECO:0008006" key="4">
    <source>
        <dbReference type="Google" id="ProtNLM"/>
    </source>
</evidence>
<reference evidence="2 3" key="1">
    <citation type="submission" date="2017-11" db="EMBL/GenBank/DDBJ databases">
        <title>Evolution of Phototrophy in the Chloroflexi Phylum Driven by Horizontal Gene Transfer.</title>
        <authorList>
            <person name="Ward L.M."/>
            <person name="Hemp J."/>
            <person name="Shih P.M."/>
            <person name="Mcglynn S.E."/>
            <person name="Fischer W."/>
        </authorList>
    </citation>
    <scope>NUCLEOTIDE SEQUENCE [LARGE SCALE GENOMIC DNA]</scope>
    <source>
        <strain evidence="2">JP3_7</strain>
    </source>
</reference>
<organism evidence="2 3">
    <name type="scientific">Candidatus Thermofonsia Clade 3 bacterium</name>
    <dbReference type="NCBI Taxonomy" id="2364212"/>
    <lineage>
        <taxon>Bacteria</taxon>
        <taxon>Bacillati</taxon>
        <taxon>Chloroflexota</taxon>
        <taxon>Candidatus Thermofontia</taxon>
        <taxon>Candidatus Thermofonsia Clade 3</taxon>
    </lineage>
</organism>